<keyword evidence="3" id="KW-1185">Reference proteome</keyword>
<reference evidence="2" key="1">
    <citation type="journal article" date="2017" name="Nature">
        <title>The genome of Chenopodium quinoa.</title>
        <authorList>
            <person name="Jarvis D.E."/>
            <person name="Ho Y.S."/>
            <person name="Lightfoot D.J."/>
            <person name="Schmoeckel S.M."/>
            <person name="Li B."/>
            <person name="Borm T.J.A."/>
            <person name="Ohyanagi H."/>
            <person name="Mineta K."/>
            <person name="Michell C.T."/>
            <person name="Saber N."/>
            <person name="Kharbatia N.M."/>
            <person name="Rupper R.R."/>
            <person name="Sharp A.R."/>
            <person name="Dally N."/>
            <person name="Boughton B.A."/>
            <person name="Woo Y.H."/>
            <person name="Gao G."/>
            <person name="Schijlen E.G.W.M."/>
            <person name="Guo X."/>
            <person name="Momin A.A."/>
            <person name="Negrao S."/>
            <person name="Al-Babili S."/>
            <person name="Gehring C."/>
            <person name="Roessner U."/>
            <person name="Jung C."/>
            <person name="Murphy K."/>
            <person name="Arold S.T."/>
            <person name="Gojobori T."/>
            <person name="van der Linden C.G."/>
            <person name="van Loo E.N."/>
            <person name="Jellen E.N."/>
            <person name="Maughan P.J."/>
            <person name="Tester M."/>
        </authorList>
    </citation>
    <scope>NUCLEOTIDE SEQUENCE [LARGE SCALE GENOMIC DNA]</scope>
    <source>
        <strain evidence="2">cv. PI 614886</strain>
    </source>
</reference>
<reference evidence="2" key="2">
    <citation type="submission" date="2021-03" db="UniProtKB">
        <authorList>
            <consortium name="EnsemblPlants"/>
        </authorList>
    </citation>
    <scope>IDENTIFICATION</scope>
</reference>
<feature type="region of interest" description="Disordered" evidence="1">
    <location>
        <begin position="417"/>
        <end position="439"/>
    </location>
</feature>
<name>A0A803NDJ2_CHEQI</name>
<organism evidence="2 3">
    <name type="scientific">Chenopodium quinoa</name>
    <name type="common">Quinoa</name>
    <dbReference type="NCBI Taxonomy" id="63459"/>
    <lineage>
        <taxon>Eukaryota</taxon>
        <taxon>Viridiplantae</taxon>
        <taxon>Streptophyta</taxon>
        <taxon>Embryophyta</taxon>
        <taxon>Tracheophyta</taxon>
        <taxon>Spermatophyta</taxon>
        <taxon>Magnoliopsida</taxon>
        <taxon>eudicotyledons</taxon>
        <taxon>Gunneridae</taxon>
        <taxon>Pentapetalae</taxon>
        <taxon>Caryophyllales</taxon>
        <taxon>Chenopodiaceae</taxon>
        <taxon>Chenopodioideae</taxon>
        <taxon>Atripliceae</taxon>
        <taxon>Chenopodium</taxon>
    </lineage>
</organism>
<sequence>MILSTRFTLNTPLTQPSLMNWVAATPDGDIDSSNFIDPTTAWQAADGAWHVLIGGKSEFEQMGQKKDRGETSKSVREVLEIEDFHPNQVSDKDKFFLDLKHSNAPWKMIEMILYSRFCIGYMGHKCNVKKDMPQLKCGESIDYKEGCFFIVTLCSEENFSVDILVHKPSINMLAVGVGGNWWKVNDFEDFGFRFTSAKMLPFKSEYDPLPVEFSASLIHECIIRIFNGAKNEMEGTEKYYKLLCVVISESIRFNAILKVMHKLVAPDDVSDPIKVKELLGIIKCPQSAVILDDVRSLPVISDDGKILVGLESIEILLEIVQRGSRDARLEEALMIEWLKIQSGIPDHDAPSSIRVKSVRAEWLRLDAGISGGENQDDKEYNECSKSLSCQMREARASSADAPIAAIPLGLVPCRGWEEASTSSSVSAHGPRLLPSRTTE</sequence>
<protein>
    <submittedName>
        <fullName evidence="2">Uncharacterized protein</fullName>
    </submittedName>
</protein>
<accession>A0A803NDJ2</accession>
<evidence type="ECO:0000256" key="1">
    <source>
        <dbReference type="SAM" id="MobiDB-lite"/>
    </source>
</evidence>
<evidence type="ECO:0000313" key="3">
    <source>
        <dbReference type="Proteomes" id="UP000596660"/>
    </source>
</evidence>
<dbReference type="Gramene" id="AUR62044189-RA">
    <property type="protein sequence ID" value="AUR62044189-RA:cds"/>
    <property type="gene ID" value="AUR62044189"/>
</dbReference>
<proteinExistence type="predicted"/>
<dbReference type="AlphaFoldDB" id="A0A803NDJ2"/>
<dbReference type="Proteomes" id="UP000596660">
    <property type="component" value="Unplaced"/>
</dbReference>
<evidence type="ECO:0000313" key="2">
    <source>
        <dbReference type="EnsemblPlants" id="AUR62044189-RA:cds"/>
    </source>
</evidence>
<dbReference type="EnsemblPlants" id="AUR62044189-RA">
    <property type="protein sequence ID" value="AUR62044189-RA:cds"/>
    <property type="gene ID" value="AUR62044189"/>
</dbReference>